<proteinExistence type="predicted"/>
<dbReference type="InterPro" id="IPR001769">
    <property type="entry name" value="Gingipain"/>
</dbReference>
<evidence type="ECO:0000256" key="1">
    <source>
        <dbReference type="ARBA" id="ARBA00022729"/>
    </source>
</evidence>
<sequence length="1282" mass="144480">MNRIKMSLMRLTFLLSFLLIARLNAVPTLLNPPLYVLKSDEHKVVFEFNPGKINLPPDRSSVSIPGTARLAFPGEPDLPGLRVLIGCPQSGSVELKCTVEQLQEFDNVQIKPAPALSEQPVLTAATFQQNRFFPETWAEIEEFDKIRNLRVARVRLNPVQFNPVAKKLRIARIRVTIEFSEPGKLVLYPDPLDSIFVQTLVNGATAVHWKFPKPGSDTINFFSRFNTWCRVQTETTGIYQITFNDLNNTGFDPKLIDPRTFRLFTLGPHTLNGPYPDTMIELPIYVSGAEDGSFDSKDFILFYAQSPSWWNDSLTRWEENYYTRYQTFWLTWGKGEGKRMATQETNASVPRNRALNKARIEQDLLCPARGGLLWVWERYNGANQLFNRPFTLINRDTLKRLTVRFYAKSDGPSAIYPVVLRLNGVILDTVQVRAQNQACPPNTFLFESLPLSAAVRTLNADTLTIEPLDAGDIYLDFIEVDYTTRLQLSAEHPEISFYTIGPAELIITGVDQKTTVFNVTNPLSPIRLTGITGSQLQFQVTAGLNRFFCAKSSNFRKPLVTAARPGELRTTTETADYYIICPDEFLAAARLFAQYRDGNIYGLENGRARAVALSSIYDDYAFGIQEPGAIKAFLSAKQPAYGLLLGDATYDYKNNLNLNPPPGVPAYEIGFDLDYEVYNPVVRALDAWFADFDGTGSGPDMILARITARSPSEVRNSLDKIRSYESQELDLWARRFLLMGDDEYLGDVSRPESFVHIYGCEGIAPLVSNLLDVEKIYLTEYRLEAVNSKPRANAELLRQLNSGALMWCFFGHGSGFQLCHERAFHIDDVPRVHNGRRLPVAFFGSCGVGRFDDTRYESIAEELVRSPEGCIATLGASKATYSGGNENFAHIFFSQLLSRPELPLGNAFYPAWLNYNLYILFGDPATKIRLPSANLPLTVTPDSMKPGASINFSARIGWPGNFALRATEAARERFYRSDVGTVNYILPGQEIFRLTGHLNDSITGSFVLPRLDFPDTVIVDNGWYARLRNSCQLTGLVWNQNQLQNLISPALYLSPETVGTSDLEPPSVMLTADNVTLNRGDTVTAPKRFRLTGRLSDPSGILLVPNLPYSLSFYIDEKTRTVQLSDYFRYDDNRGTSGIFTYPVELENELDSLILISADNCLNSQRSVYYLKTSRREELRIDSCLIYPNPVSHRAFFTFILSRPATVKIKIYTIAGRLVRELGPQECHFGYNQIEWDCCDRNGNLLTNGVYLYKIDARRGEISGSSVRTHSISYRDKLIVRN</sequence>
<organism evidence="5">
    <name type="scientific">candidate division WOR-3 bacterium</name>
    <dbReference type="NCBI Taxonomy" id="2052148"/>
    <lineage>
        <taxon>Bacteria</taxon>
        <taxon>Bacteria division WOR-3</taxon>
    </lineage>
</organism>
<dbReference type="Pfam" id="PF13860">
    <property type="entry name" value="FlgD_ig"/>
    <property type="match status" value="1"/>
</dbReference>
<feature type="domain" description="FlgD/Vpr Ig-like" evidence="4">
    <location>
        <begin position="1199"/>
        <end position="1260"/>
    </location>
</feature>
<gene>
    <name evidence="5" type="ORF">ENX16_05255</name>
</gene>
<dbReference type="Gene3D" id="3.40.50.10390">
    <property type="entry name" value="Gingipain r, domain 1"/>
    <property type="match status" value="1"/>
</dbReference>
<dbReference type="EMBL" id="DTMZ01000119">
    <property type="protein sequence ID" value="HGD13468.1"/>
    <property type="molecule type" value="Genomic_DNA"/>
</dbReference>
<dbReference type="Gene3D" id="3.40.50.1460">
    <property type="match status" value="1"/>
</dbReference>
<reference evidence="5" key="1">
    <citation type="journal article" date="2020" name="mSystems">
        <title>Genome- and Community-Level Interaction Insights into Carbon Utilization and Element Cycling Functions of Hydrothermarchaeota in Hydrothermal Sediment.</title>
        <authorList>
            <person name="Zhou Z."/>
            <person name="Liu Y."/>
            <person name="Xu W."/>
            <person name="Pan J."/>
            <person name="Luo Z.H."/>
            <person name="Li M."/>
        </authorList>
    </citation>
    <scope>NUCLEOTIDE SEQUENCE [LARGE SCALE GENOMIC DNA]</scope>
    <source>
        <strain evidence="5">SpSt-914</strain>
    </source>
</reference>
<dbReference type="InterPro" id="IPR038490">
    <property type="entry name" value="Gingipain_propep_sf"/>
</dbReference>
<dbReference type="InterPro" id="IPR026444">
    <property type="entry name" value="Secre_tail"/>
</dbReference>
<evidence type="ECO:0000259" key="2">
    <source>
        <dbReference type="Pfam" id="PF01364"/>
    </source>
</evidence>
<dbReference type="GO" id="GO:0006508">
    <property type="term" value="P:proteolysis"/>
    <property type="evidence" value="ECO:0007669"/>
    <property type="project" value="InterPro"/>
</dbReference>
<dbReference type="NCBIfam" id="TIGR04183">
    <property type="entry name" value="Por_Secre_tail"/>
    <property type="match status" value="1"/>
</dbReference>
<dbReference type="SUPFAM" id="SSF52129">
    <property type="entry name" value="Caspase-like"/>
    <property type="match status" value="1"/>
</dbReference>
<dbReference type="GO" id="GO:0004197">
    <property type="term" value="F:cysteine-type endopeptidase activity"/>
    <property type="evidence" value="ECO:0007669"/>
    <property type="project" value="InterPro"/>
</dbReference>
<dbReference type="InterPro" id="IPR025965">
    <property type="entry name" value="FlgD/Vpr_Ig-like"/>
</dbReference>
<dbReference type="InterPro" id="IPR012600">
    <property type="entry name" value="Propeptide_C25"/>
</dbReference>
<protein>
    <submittedName>
        <fullName evidence="5">T9SS type A sorting domain-containing protein</fullName>
    </submittedName>
</protein>
<name>A0A7V3PUB1_UNCW3</name>
<dbReference type="InterPro" id="IPR029031">
    <property type="entry name" value="Gingipain_N_sf"/>
</dbReference>
<accession>A0A7V3PUB1</accession>
<feature type="domain" description="Gingipain" evidence="2">
    <location>
        <begin position="577"/>
        <end position="927"/>
    </location>
</feature>
<feature type="domain" description="Gingipain propeptide" evidence="3">
    <location>
        <begin position="61"/>
        <end position="182"/>
    </location>
</feature>
<dbReference type="Gene3D" id="2.60.40.3800">
    <property type="match status" value="1"/>
</dbReference>
<keyword evidence="1" id="KW-0732">Signal</keyword>
<dbReference type="Pfam" id="PF01364">
    <property type="entry name" value="Peptidase_C25"/>
    <property type="match status" value="1"/>
</dbReference>
<evidence type="ECO:0000259" key="4">
    <source>
        <dbReference type="Pfam" id="PF13860"/>
    </source>
</evidence>
<dbReference type="InterPro" id="IPR029030">
    <property type="entry name" value="Caspase-like_dom_sf"/>
</dbReference>
<dbReference type="Pfam" id="PF08126">
    <property type="entry name" value="Propeptide_C25"/>
    <property type="match status" value="1"/>
</dbReference>
<evidence type="ECO:0000259" key="3">
    <source>
        <dbReference type="Pfam" id="PF08126"/>
    </source>
</evidence>
<evidence type="ECO:0000313" key="5">
    <source>
        <dbReference type="EMBL" id="HGD13468.1"/>
    </source>
</evidence>
<dbReference type="Gene3D" id="2.60.40.4070">
    <property type="match status" value="1"/>
</dbReference>
<comment type="caution">
    <text evidence="5">The sequence shown here is derived from an EMBL/GenBank/DDBJ whole genome shotgun (WGS) entry which is preliminary data.</text>
</comment>